<sequence length="319" mass="37813">MEILLSNLPNPFAYFMPVFALLIVGEAYISYREDRELYNFKDSVASTWVGIGAAVFNTLTKAYQIGFFFLFYELFEPVRLKYLGYDNLGWAWWVWVLCVIGDDFNFYWHHRFCHTIRLFWAAHVVHHSSEKFNLGTAFRNGWTIFLYKPIYWIWMPLLGFHPIMIALCMSFNSIYQFFLHTTLVPRLGWLGQIFNNPWVHQVHHARNIEYLDRNHGGILLIWDRIFGTYLDKDKNLETQFGVLHPPTGHNPITLNFHEFNDIWKDVKQAKTWRERVMYVFGPPGWSPDGSRKTAKQLQQEWRANQEIPVPADAEIHQSV</sequence>
<keyword evidence="4" id="KW-0560">Oxidoreductase</keyword>
<evidence type="ECO:0000256" key="5">
    <source>
        <dbReference type="ARBA" id="ARBA00023098"/>
    </source>
</evidence>
<evidence type="ECO:0000313" key="9">
    <source>
        <dbReference type="EMBL" id="QNF34669.1"/>
    </source>
</evidence>
<keyword evidence="2 7" id="KW-0812">Transmembrane</keyword>
<evidence type="ECO:0000256" key="1">
    <source>
        <dbReference type="ARBA" id="ARBA00004127"/>
    </source>
</evidence>
<evidence type="ECO:0000313" key="10">
    <source>
        <dbReference type="Proteomes" id="UP000515237"/>
    </source>
</evidence>
<dbReference type="InterPro" id="IPR051689">
    <property type="entry name" value="Sterol_desaturase/TMEM195"/>
</dbReference>
<dbReference type="GO" id="GO:0005506">
    <property type="term" value="F:iron ion binding"/>
    <property type="evidence" value="ECO:0007669"/>
    <property type="project" value="InterPro"/>
</dbReference>
<gene>
    <name evidence="9" type="ORF">HUW51_18765</name>
</gene>
<keyword evidence="5" id="KW-0443">Lipid metabolism</keyword>
<dbReference type="EMBL" id="CP055156">
    <property type="protein sequence ID" value="QNF34669.1"/>
    <property type="molecule type" value="Genomic_DNA"/>
</dbReference>
<dbReference type="GO" id="GO:0012505">
    <property type="term" value="C:endomembrane system"/>
    <property type="evidence" value="ECO:0007669"/>
    <property type="project" value="UniProtKB-SubCell"/>
</dbReference>
<evidence type="ECO:0000256" key="3">
    <source>
        <dbReference type="ARBA" id="ARBA00022989"/>
    </source>
</evidence>
<keyword evidence="3 7" id="KW-1133">Transmembrane helix</keyword>
<protein>
    <submittedName>
        <fullName evidence="9">Sterol desaturase family protein</fullName>
    </submittedName>
</protein>
<feature type="domain" description="Fatty acid hydroxylase" evidence="8">
    <location>
        <begin position="95"/>
        <end position="228"/>
    </location>
</feature>
<feature type="transmembrane region" description="Helical" evidence="7">
    <location>
        <begin position="43"/>
        <end position="70"/>
    </location>
</feature>
<dbReference type="GO" id="GO:0050479">
    <property type="term" value="F:glyceryl-ether monooxygenase activity"/>
    <property type="evidence" value="ECO:0007669"/>
    <property type="project" value="TreeGrafter"/>
</dbReference>
<dbReference type="Pfam" id="PF04116">
    <property type="entry name" value="FA_hydroxylase"/>
    <property type="match status" value="1"/>
</dbReference>
<feature type="transmembrane region" description="Helical" evidence="7">
    <location>
        <begin position="151"/>
        <end position="175"/>
    </location>
</feature>
<dbReference type="GO" id="GO:0006643">
    <property type="term" value="P:membrane lipid metabolic process"/>
    <property type="evidence" value="ECO:0007669"/>
    <property type="project" value="TreeGrafter"/>
</dbReference>
<evidence type="ECO:0000256" key="6">
    <source>
        <dbReference type="ARBA" id="ARBA00023136"/>
    </source>
</evidence>
<dbReference type="RefSeq" id="WP_185271164.1">
    <property type="nucleotide sequence ID" value="NZ_CP055156.1"/>
</dbReference>
<dbReference type="PANTHER" id="PTHR21624">
    <property type="entry name" value="STEROL DESATURASE-RELATED PROTEIN"/>
    <property type="match status" value="1"/>
</dbReference>
<name>A0A7G7GBY5_9BACT</name>
<evidence type="ECO:0000256" key="2">
    <source>
        <dbReference type="ARBA" id="ARBA00022692"/>
    </source>
</evidence>
<organism evidence="9 10">
    <name type="scientific">Adhaeribacter swui</name>
    <dbReference type="NCBI Taxonomy" id="2086471"/>
    <lineage>
        <taxon>Bacteria</taxon>
        <taxon>Pseudomonadati</taxon>
        <taxon>Bacteroidota</taxon>
        <taxon>Cytophagia</taxon>
        <taxon>Cytophagales</taxon>
        <taxon>Hymenobacteraceae</taxon>
        <taxon>Adhaeribacter</taxon>
    </lineage>
</organism>
<dbReference type="Proteomes" id="UP000515237">
    <property type="component" value="Chromosome"/>
</dbReference>
<dbReference type="AlphaFoldDB" id="A0A7G7GBY5"/>
<dbReference type="KEGG" id="aswu:HUW51_18765"/>
<dbReference type="InterPro" id="IPR006694">
    <property type="entry name" value="Fatty_acid_hydroxylase"/>
</dbReference>
<evidence type="ECO:0000256" key="4">
    <source>
        <dbReference type="ARBA" id="ARBA00023002"/>
    </source>
</evidence>
<dbReference type="GO" id="GO:0016020">
    <property type="term" value="C:membrane"/>
    <property type="evidence" value="ECO:0007669"/>
    <property type="project" value="GOC"/>
</dbReference>
<dbReference type="PANTHER" id="PTHR21624:SF1">
    <property type="entry name" value="ALKYLGLYCEROL MONOOXYGENASE"/>
    <property type="match status" value="1"/>
</dbReference>
<feature type="transmembrane region" description="Helical" evidence="7">
    <location>
        <begin position="12"/>
        <end position="31"/>
    </location>
</feature>
<accession>A0A7G7GBY5</accession>
<dbReference type="GO" id="GO:0008610">
    <property type="term" value="P:lipid biosynthetic process"/>
    <property type="evidence" value="ECO:0007669"/>
    <property type="project" value="InterPro"/>
</dbReference>
<evidence type="ECO:0000259" key="8">
    <source>
        <dbReference type="Pfam" id="PF04116"/>
    </source>
</evidence>
<comment type="subcellular location">
    <subcellularLocation>
        <location evidence="1">Endomembrane system</location>
        <topology evidence="1">Multi-pass membrane protein</topology>
    </subcellularLocation>
</comment>
<keyword evidence="6 7" id="KW-0472">Membrane</keyword>
<keyword evidence="10" id="KW-1185">Reference proteome</keyword>
<evidence type="ECO:0000256" key="7">
    <source>
        <dbReference type="SAM" id="Phobius"/>
    </source>
</evidence>
<reference evidence="9 10" key="1">
    <citation type="journal article" date="2018" name="Int. J. Syst. Evol. Microbiol.">
        <title>Adhaeribacter swui sp. nov., isolated from wet mud.</title>
        <authorList>
            <person name="Kim D.U."/>
            <person name="Kim K.W."/>
            <person name="Kang M.S."/>
            <person name="Kim J.Y."/>
            <person name="Jang J.H."/>
            <person name="Kim M.K."/>
        </authorList>
    </citation>
    <scope>NUCLEOTIDE SEQUENCE [LARGE SCALE GENOMIC DNA]</scope>
    <source>
        <strain evidence="9 10">KCTC 52873</strain>
    </source>
</reference>
<feature type="transmembrane region" description="Helical" evidence="7">
    <location>
        <begin position="90"/>
        <end position="108"/>
    </location>
</feature>
<proteinExistence type="predicted"/>